<dbReference type="FunFam" id="3.40.50.300:FF:001152">
    <property type="entry name" value="tRNA-splicing endonuclease, putative"/>
    <property type="match status" value="1"/>
</dbReference>
<feature type="compositionally biased region" description="Basic and acidic residues" evidence="9">
    <location>
        <begin position="1927"/>
        <end position="1938"/>
    </location>
</feature>
<dbReference type="Gene3D" id="3.40.50.300">
    <property type="entry name" value="P-loop containing nucleotide triphosphate hydrolases"/>
    <property type="match status" value="2"/>
</dbReference>
<dbReference type="GO" id="GO:0016604">
    <property type="term" value="C:nuclear body"/>
    <property type="evidence" value="ECO:0007669"/>
    <property type="project" value="TreeGrafter"/>
</dbReference>
<gene>
    <name evidence="14" type="ORF">EI97DRAFT_34516</name>
</gene>
<dbReference type="InterPro" id="IPR056474">
    <property type="entry name" value="SEN1_barrel"/>
</dbReference>
<dbReference type="Proteomes" id="UP000800097">
    <property type="component" value="Unassembled WGS sequence"/>
</dbReference>
<proteinExistence type="inferred from homology"/>
<organism evidence="14 15">
    <name type="scientific">Westerdykella ornata</name>
    <dbReference type="NCBI Taxonomy" id="318751"/>
    <lineage>
        <taxon>Eukaryota</taxon>
        <taxon>Fungi</taxon>
        <taxon>Dikarya</taxon>
        <taxon>Ascomycota</taxon>
        <taxon>Pezizomycotina</taxon>
        <taxon>Dothideomycetes</taxon>
        <taxon>Pleosporomycetidae</taxon>
        <taxon>Pleosporales</taxon>
        <taxon>Sporormiaceae</taxon>
        <taxon>Westerdykella</taxon>
    </lineage>
</organism>
<reference evidence="14" key="1">
    <citation type="journal article" date="2020" name="Stud. Mycol.">
        <title>101 Dothideomycetes genomes: a test case for predicting lifestyles and emergence of pathogens.</title>
        <authorList>
            <person name="Haridas S."/>
            <person name="Albert R."/>
            <person name="Binder M."/>
            <person name="Bloem J."/>
            <person name="Labutti K."/>
            <person name="Salamov A."/>
            <person name="Andreopoulos B."/>
            <person name="Baker S."/>
            <person name="Barry K."/>
            <person name="Bills G."/>
            <person name="Bluhm B."/>
            <person name="Cannon C."/>
            <person name="Castanera R."/>
            <person name="Culley D."/>
            <person name="Daum C."/>
            <person name="Ezra D."/>
            <person name="Gonzalez J."/>
            <person name="Henrissat B."/>
            <person name="Kuo A."/>
            <person name="Liang C."/>
            <person name="Lipzen A."/>
            <person name="Lutzoni F."/>
            <person name="Magnuson J."/>
            <person name="Mondo S."/>
            <person name="Nolan M."/>
            <person name="Ohm R."/>
            <person name="Pangilinan J."/>
            <person name="Park H.-J."/>
            <person name="Ramirez L."/>
            <person name="Alfaro M."/>
            <person name="Sun H."/>
            <person name="Tritt A."/>
            <person name="Yoshinaga Y."/>
            <person name="Zwiers L.-H."/>
            <person name="Turgeon B."/>
            <person name="Goodwin S."/>
            <person name="Spatafora J."/>
            <person name="Crous P."/>
            <person name="Grigoriev I."/>
        </authorList>
    </citation>
    <scope>NUCLEOTIDE SEQUENCE</scope>
    <source>
        <strain evidence="14">CBS 379.55</strain>
    </source>
</reference>
<evidence type="ECO:0000256" key="3">
    <source>
        <dbReference type="ARBA" id="ARBA00022741"/>
    </source>
</evidence>
<keyword evidence="4" id="KW-0378">Hydrolase</keyword>
<evidence type="ECO:0000313" key="14">
    <source>
        <dbReference type="EMBL" id="KAF2281610.1"/>
    </source>
</evidence>
<feature type="domain" description="Helicase Sen1 N-terminal" evidence="10">
    <location>
        <begin position="88"/>
        <end position="810"/>
    </location>
</feature>
<name>A0A6A6JYB3_WESOR</name>
<dbReference type="GO" id="GO:0001147">
    <property type="term" value="F:transcription termination site sequence-specific DNA binding"/>
    <property type="evidence" value="ECO:0007669"/>
    <property type="project" value="TreeGrafter"/>
</dbReference>
<evidence type="ECO:0000256" key="6">
    <source>
        <dbReference type="ARBA" id="ARBA00022840"/>
    </source>
</evidence>
<sequence length="1977" mass="221088">MAHVLERINELRALPSDLHLFCPRVGDDPSAYLDEDLAGQPPETDPAIIAERKDKIQQAQERKWLAFDALQILAFDGEEAETFKAWITERVQGLMTSCDVCVRVFHQSRAEWRSRLEEQYDDGNIADFLRVVDGICLKRITSGLDEATAVLEATDPKKRSVRILSNESTYAFFEALSCDALIRNEELLQKHFDGPFQMVQTKKRLKLPTVLPAMTRFLFSNNQYRRDWAINAWSSMKRNVLPSEFDWAVRDHLLDAMMRVQMTNLDLPFTTHFWFGMRLILAKVDKEIVTNSIRGLEIDFFKLILDHLSLRSEGFLDLLATITRLLELSPTDFWDAMDAITPSTAAVVEQILNGPMLKQVLFAAGEGDQKHIDDLDHAFIWITPFLLSIAKATNLTPACKASSNFLLSRYQTVSFPPVSRARCLKEGLRILNYSFEKMNEGKLLSNFVGQPTVNGMLELLSAHIQPIVNSLKGLGSEQNQGTPRLAMSMIHQAFTLESQSLAVERQLITAQKPSPTETPPSRPIWEAVLTAIDSTRIELATSLLIAGRNLIGLEPLLMKPSVQKIPPTVRHFNDRFKLLSQSITEIIDRLAEFDPAKLAALFEQPAAASAIISTLFSSTEETRNSSVELLKVISTQDERRDAIQHILRAYYKNSLYGISESCRQIRRKKAFSPAPSMVKACSDIIDVMCNSQDGILRSRTLHSDEASVTISLWKSLWDTLTMIFRTTEDWSNLGFYDKTVMMHFCRDTMQFADQLFDQCSILATALKDGLAGDREVPGILKELLDCPAKTMDGMAGWLRLRDEYLSSKSVTLISKLLVRLQKVAIEVNPDTLSYVERVLSGDVKAKLSKQQEAELQRALEIHLGRPLAKVEEPVKQTKQGSVKQWISSAGGAVADAKTEQKEVSARLLAEASRTADAFRERREAIRAQAKAAEEKTKSAAQAEFLRKRKQAIEKQKAEKAATLAKIKKAKGLSEHTAEAGSGLEGLGVLGKEQAPKGEGLMHSSEESGEDEDDWDEELFGIKNDNKSASGPKTNIVNELKVQMPVKKKRVQRSFKDMRARLAPDLTPLHKVILSWDYFHEGDYPPNSNPAIYSAVPNTFRTPNDYQNTFEPLLTLEAWSGFVKSREENSIKPYEIRLVSRARVDDFYEISSTMTHVENKDLGISEGDIVLLSQSKMPSAEDRYCLARVFRVQRKQAHLEVSYRVTLNTPMLSTLSPNGTVYGSKIQSITPLEREYASLSGLQFYDLCDEIIRAKPSPLLTYQDHQLNPLIENYNVNKAQAKAIKSAIDNDAFTLIQGPPGSGKTKTIVAIVGAILSDSLRQLGRPGGGKKLLVCAPSNAAVDELVMRFKQGIKTLRGEERKVNIVRIGRSDAINANVQDVTLEELVNKRLGVTGNNSNDADAKRKLFDEHKKISEQVRQIQEHLNAGLVKGPDASKLQEDLNHLRKQKATLGTRIDNVKDEEKHANRTAELNRRRAQEHILGEAHVICATLSGSGHEMFQGLSIEFETVVVDEAAQCVEMSALIPLKYGCAKCILVGDPKQLPPTVFSKQASRFQYEQSLFVRMQTNHPGDVHLLDTQYRMHPDISLFPSQTFYDGKLLDGEDMASLRRRPWHASKLLGPYRFYDVQGQHQAAPKGHSLINIAEINIALQLYKRLTSDYREFDFKSKIGIITPYKSQLAELKKRFSQQYGPMILEDVDFNTTDAFQGRESEVIIFSCVRASPAGGIGFLQDIRRMNVGLTRAKSSLWVLGNSQSLMRGEFWRKLVEDARARGRYTEGDVLGMLSRHSSAFPAPKEEYEPAKQEVKHEMVQRVKKEVEAGSAGGNEKKRWMPVIKSETEFTNELLGLPNTKAAVAVKREDHKMDDVSSDVKPNANGKRPHPDSDSDIDMLDAGPGSRSPTTASGVSTPAAAGEATLGTGSASTTPMPEEGKGMEKREPVPGDVLGKMTAAGPPKIRRRKREPANPLMQRQPVKKPKMG</sequence>
<evidence type="ECO:0000256" key="8">
    <source>
        <dbReference type="SAM" id="Coils"/>
    </source>
</evidence>
<dbReference type="CDD" id="cd18042">
    <property type="entry name" value="DEXXQc_SETX"/>
    <property type="match status" value="1"/>
</dbReference>
<feature type="region of interest" description="Disordered" evidence="9">
    <location>
        <begin position="994"/>
        <end position="1013"/>
    </location>
</feature>
<feature type="compositionally biased region" description="Polar residues" evidence="9">
    <location>
        <begin position="1896"/>
        <end position="1905"/>
    </location>
</feature>
<dbReference type="GO" id="GO:0005524">
    <property type="term" value="F:ATP binding"/>
    <property type="evidence" value="ECO:0007669"/>
    <property type="project" value="UniProtKB-KW"/>
</dbReference>
<evidence type="ECO:0000313" key="15">
    <source>
        <dbReference type="Proteomes" id="UP000800097"/>
    </source>
</evidence>
<dbReference type="InterPro" id="IPR027417">
    <property type="entry name" value="P-loop_NTPase"/>
</dbReference>
<dbReference type="InterPro" id="IPR024481">
    <property type="entry name" value="Helicase_Sen1_N"/>
</dbReference>
<keyword evidence="3" id="KW-0547">Nucleotide-binding</keyword>
<keyword evidence="15" id="KW-1185">Reference proteome</keyword>
<feature type="coiled-coil region" evidence="8">
    <location>
        <begin position="1434"/>
        <end position="1461"/>
    </location>
</feature>
<comment type="similarity">
    <text evidence="2">Belongs to the DNA2/NAM7 helicase family.</text>
</comment>
<evidence type="ECO:0000256" key="2">
    <source>
        <dbReference type="ARBA" id="ARBA00007913"/>
    </source>
</evidence>
<dbReference type="GO" id="GO:0006369">
    <property type="term" value="P:termination of RNA polymerase II transcription"/>
    <property type="evidence" value="ECO:0007669"/>
    <property type="project" value="TreeGrafter"/>
</dbReference>
<feature type="domain" description="Helicase SEN1 beta-barrel" evidence="13">
    <location>
        <begin position="1129"/>
        <end position="1225"/>
    </location>
</feature>
<dbReference type="PANTHER" id="PTHR10887:SF495">
    <property type="entry name" value="HELICASE SENATAXIN ISOFORM X1-RELATED"/>
    <property type="match status" value="1"/>
</dbReference>
<dbReference type="GeneID" id="54547948"/>
<dbReference type="InterPro" id="IPR045055">
    <property type="entry name" value="DNA2/NAM7-like"/>
</dbReference>
<keyword evidence="6" id="KW-0067">ATP-binding</keyword>
<dbReference type="InterPro" id="IPR047187">
    <property type="entry name" value="SF1_C_Upf1"/>
</dbReference>
<dbReference type="InterPro" id="IPR041677">
    <property type="entry name" value="DNA2/NAM7_AAA_11"/>
</dbReference>
<dbReference type="GO" id="GO:0016787">
    <property type="term" value="F:hydrolase activity"/>
    <property type="evidence" value="ECO:0007669"/>
    <property type="project" value="UniProtKB-KW"/>
</dbReference>
<dbReference type="FunFam" id="3.40.50.300:FF:000326">
    <property type="entry name" value="P-loop containing nucleoside triphosphate hydrolase"/>
    <property type="match status" value="1"/>
</dbReference>
<evidence type="ECO:0000259" key="13">
    <source>
        <dbReference type="Pfam" id="PF23576"/>
    </source>
</evidence>
<dbReference type="InterPro" id="IPR041679">
    <property type="entry name" value="DNA2/NAM7-like_C"/>
</dbReference>
<evidence type="ECO:0000256" key="9">
    <source>
        <dbReference type="SAM" id="MobiDB-lite"/>
    </source>
</evidence>
<comment type="subcellular location">
    <subcellularLocation>
        <location evidence="1">Nucleus</location>
    </subcellularLocation>
</comment>
<evidence type="ECO:0000259" key="10">
    <source>
        <dbReference type="Pfam" id="PF12726"/>
    </source>
</evidence>
<dbReference type="SUPFAM" id="SSF52540">
    <property type="entry name" value="P-loop containing nucleoside triphosphate hydrolases"/>
    <property type="match status" value="1"/>
</dbReference>
<feature type="domain" description="DNA2/NAM7 helicase helicase" evidence="11">
    <location>
        <begin position="1275"/>
        <end position="1549"/>
    </location>
</feature>
<feature type="coiled-coil region" evidence="8">
    <location>
        <begin position="908"/>
        <end position="962"/>
    </location>
</feature>
<feature type="region of interest" description="Disordered" evidence="9">
    <location>
        <begin position="1857"/>
        <end position="1977"/>
    </location>
</feature>
<feature type="domain" description="DNA2/NAM7 helicase-like C-terminal" evidence="12">
    <location>
        <begin position="1556"/>
        <end position="1752"/>
    </location>
</feature>
<dbReference type="Pfam" id="PF12726">
    <property type="entry name" value="SEN1_N"/>
    <property type="match status" value="1"/>
</dbReference>
<dbReference type="PANTHER" id="PTHR10887">
    <property type="entry name" value="DNA2/NAM7 HELICASE FAMILY"/>
    <property type="match status" value="1"/>
</dbReference>
<evidence type="ECO:0008006" key="16">
    <source>
        <dbReference type="Google" id="ProtNLM"/>
    </source>
</evidence>
<keyword evidence="8" id="KW-0175">Coiled coil</keyword>
<dbReference type="OrthoDB" id="6513042at2759"/>
<accession>A0A6A6JYB3</accession>
<evidence type="ECO:0000256" key="5">
    <source>
        <dbReference type="ARBA" id="ARBA00022806"/>
    </source>
</evidence>
<keyword evidence="5" id="KW-0347">Helicase</keyword>
<evidence type="ECO:0000256" key="4">
    <source>
        <dbReference type="ARBA" id="ARBA00022801"/>
    </source>
</evidence>
<dbReference type="Pfam" id="PF23576">
    <property type="entry name" value="SEN1_barrel"/>
    <property type="match status" value="1"/>
</dbReference>
<dbReference type="RefSeq" id="XP_033659147.1">
    <property type="nucleotide sequence ID" value="XM_033794773.1"/>
</dbReference>
<evidence type="ECO:0000256" key="7">
    <source>
        <dbReference type="ARBA" id="ARBA00023242"/>
    </source>
</evidence>
<evidence type="ECO:0000259" key="12">
    <source>
        <dbReference type="Pfam" id="PF13087"/>
    </source>
</evidence>
<dbReference type="GO" id="GO:0005694">
    <property type="term" value="C:chromosome"/>
    <property type="evidence" value="ECO:0007669"/>
    <property type="project" value="UniProtKB-ARBA"/>
</dbReference>
<dbReference type="CDD" id="cd18808">
    <property type="entry name" value="SF1_C_Upf1"/>
    <property type="match status" value="1"/>
</dbReference>
<protein>
    <recommendedName>
        <fullName evidence="16">tRNA-splicing endonuclease-like protein</fullName>
    </recommendedName>
</protein>
<keyword evidence="7" id="KW-0539">Nucleus</keyword>
<evidence type="ECO:0000256" key="1">
    <source>
        <dbReference type="ARBA" id="ARBA00004123"/>
    </source>
</evidence>
<dbReference type="Pfam" id="PF13086">
    <property type="entry name" value="AAA_11"/>
    <property type="match status" value="1"/>
</dbReference>
<dbReference type="Pfam" id="PF13087">
    <property type="entry name" value="AAA_12"/>
    <property type="match status" value="1"/>
</dbReference>
<dbReference type="GO" id="GO:0004386">
    <property type="term" value="F:helicase activity"/>
    <property type="evidence" value="ECO:0007669"/>
    <property type="project" value="UniProtKB-KW"/>
</dbReference>
<dbReference type="EMBL" id="ML986484">
    <property type="protein sequence ID" value="KAF2281610.1"/>
    <property type="molecule type" value="Genomic_DNA"/>
</dbReference>
<evidence type="ECO:0000259" key="11">
    <source>
        <dbReference type="Pfam" id="PF13086"/>
    </source>
</evidence>